<evidence type="ECO:0000313" key="2">
    <source>
        <dbReference type="Proteomes" id="UP000478052"/>
    </source>
</evidence>
<evidence type="ECO:0000313" key="1">
    <source>
        <dbReference type="EMBL" id="KAF0706424.1"/>
    </source>
</evidence>
<gene>
    <name evidence="1" type="ORF">FWK35_00033952</name>
</gene>
<protein>
    <submittedName>
        <fullName evidence="1">RNase H domain-containing protein</fullName>
    </submittedName>
</protein>
<sequence>MKQEIQPVFSQCNEPLSIKYIVLDCPLYVNSRSILNKPSSMKEALGEHNSHLIHIP</sequence>
<accession>A0A6G0VTZ4</accession>
<dbReference type="OrthoDB" id="6621833at2759"/>
<keyword evidence="2" id="KW-1185">Reference proteome</keyword>
<reference evidence="1 2" key="1">
    <citation type="submission" date="2019-08" db="EMBL/GenBank/DDBJ databases">
        <title>Whole genome of Aphis craccivora.</title>
        <authorList>
            <person name="Voronova N.V."/>
            <person name="Shulinski R.S."/>
            <person name="Bandarenka Y.V."/>
            <person name="Zhorov D.G."/>
            <person name="Warner D."/>
        </authorList>
    </citation>
    <scope>NUCLEOTIDE SEQUENCE [LARGE SCALE GENOMIC DNA]</scope>
    <source>
        <strain evidence="1">180601</strain>
        <tissue evidence="1">Whole Body</tissue>
    </source>
</reference>
<dbReference type="Proteomes" id="UP000478052">
    <property type="component" value="Unassembled WGS sequence"/>
</dbReference>
<proteinExistence type="predicted"/>
<dbReference type="EMBL" id="VUJU01012917">
    <property type="protein sequence ID" value="KAF0706424.1"/>
    <property type="molecule type" value="Genomic_DNA"/>
</dbReference>
<name>A0A6G0VTZ4_APHCR</name>
<comment type="caution">
    <text evidence="1">The sequence shown here is derived from an EMBL/GenBank/DDBJ whole genome shotgun (WGS) entry which is preliminary data.</text>
</comment>
<organism evidence="1 2">
    <name type="scientific">Aphis craccivora</name>
    <name type="common">Cowpea aphid</name>
    <dbReference type="NCBI Taxonomy" id="307492"/>
    <lineage>
        <taxon>Eukaryota</taxon>
        <taxon>Metazoa</taxon>
        <taxon>Ecdysozoa</taxon>
        <taxon>Arthropoda</taxon>
        <taxon>Hexapoda</taxon>
        <taxon>Insecta</taxon>
        <taxon>Pterygota</taxon>
        <taxon>Neoptera</taxon>
        <taxon>Paraneoptera</taxon>
        <taxon>Hemiptera</taxon>
        <taxon>Sternorrhyncha</taxon>
        <taxon>Aphidomorpha</taxon>
        <taxon>Aphidoidea</taxon>
        <taxon>Aphididae</taxon>
        <taxon>Aphidini</taxon>
        <taxon>Aphis</taxon>
        <taxon>Aphis</taxon>
    </lineage>
</organism>
<dbReference type="AlphaFoldDB" id="A0A6G0VTZ4"/>